<dbReference type="SUPFAM" id="SSF56112">
    <property type="entry name" value="Protein kinase-like (PK-like)"/>
    <property type="match status" value="1"/>
</dbReference>
<feature type="region of interest" description="Disordered" evidence="2">
    <location>
        <begin position="651"/>
        <end position="687"/>
    </location>
</feature>
<feature type="region of interest" description="Disordered" evidence="2">
    <location>
        <begin position="711"/>
        <end position="746"/>
    </location>
</feature>
<evidence type="ECO:0000259" key="3">
    <source>
        <dbReference type="PROSITE" id="PS50011"/>
    </source>
</evidence>
<proteinExistence type="predicted"/>
<feature type="domain" description="Protein kinase" evidence="3">
    <location>
        <begin position="28"/>
        <end position="288"/>
    </location>
</feature>
<dbReference type="GO" id="GO:0004672">
    <property type="term" value="F:protein kinase activity"/>
    <property type="evidence" value="ECO:0007669"/>
    <property type="project" value="InterPro"/>
</dbReference>
<dbReference type="InterPro" id="IPR011009">
    <property type="entry name" value="Kinase-like_dom_sf"/>
</dbReference>
<dbReference type="InterPro" id="IPR011989">
    <property type="entry name" value="ARM-like"/>
</dbReference>
<dbReference type="FunCoup" id="A3LQX1">
    <property type="interactions" value="1131"/>
</dbReference>
<dbReference type="PROSITE" id="PS50011">
    <property type="entry name" value="PROTEIN_KINASE_DOM"/>
    <property type="match status" value="1"/>
</dbReference>
<dbReference type="Gene3D" id="1.10.510.10">
    <property type="entry name" value="Transferase(Phosphotransferase) domain 1"/>
    <property type="match status" value="1"/>
</dbReference>
<dbReference type="EMBL" id="CP000497">
    <property type="protein sequence ID" value="ABN65287.2"/>
    <property type="molecule type" value="Genomic_DNA"/>
</dbReference>
<evidence type="ECO:0000313" key="5">
    <source>
        <dbReference type="Proteomes" id="UP000002258"/>
    </source>
</evidence>
<dbReference type="GO" id="GO:0005737">
    <property type="term" value="C:cytoplasm"/>
    <property type="evidence" value="ECO:0007669"/>
    <property type="project" value="TreeGrafter"/>
</dbReference>
<dbReference type="GeneID" id="4837753"/>
<gene>
    <name evidence="4" type="ORF">PICST_43429</name>
</gene>
<dbReference type="InParanoid" id="A3LQX1"/>
<feature type="coiled-coil region" evidence="1">
    <location>
        <begin position="264"/>
        <end position="314"/>
    </location>
</feature>
<protein>
    <recommendedName>
        <fullName evidence="3">Protein kinase domain-containing protein</fullName>
    </recommendedName>
</protein>
<dbReference type="AlphaFoldDB" id="A3LQX1"/>
<accession>A3LQX1</accession>
<organism evidence="4 5">
    <name type="scientific">Scheffersomyces stipitis (strain ATCC 58785 / CBS 6054 / NBRC 10063 / NRRL Y-11545)</name>
    <name type="common">Yeast</name>
    <name type="synonym">Pichia stipitis</name>
    <dbReference type="NCBI Taxonomy" id="322104"/>
    <lineage>
        <taxon>Eukaryota</taxon>
        <taxon>Fungi</taxon>
        <taxon>Dikarya</taxon>
        <taxon>Ascomycota</taxon>
        <taxon>Saccharomycotina</taxon>
        <taxon>Pichiomycetes</taxon>
        <taxon>Debaryomycetaceae</taxon>
        <taxon>Scheffersomyces</taxon>
    </lineage>
</organism>
<dbReference type="STRING" id="322104.A3LQX1"/>
<dbReference type="OrthoDB" id="447103at2759"/>
<dbReference type="eggNOG" id="KOG1243">
    <property type="taxonomic scope" value="Eukaryota"/>
</dbReference>
<name>A3LQX1_PICST</name>
<dbReference type="Proteomes" id="UP000002258">
    <property type="component" value="Chromosome 3"/>
</dbReference>
<dbReference type="InterPro" id="IPR051177">
    <property type="entry name" value="CIK-Related_Protein"/>
</dbReference>
<sequence>MNFLSSALNSLTGSSIPYTLKEKIVDPTSTSNLVNRNSIWTVYNGLNPKSDQSPVTVFEFNLKDPVNIQRRWEPLARNAFKKLKLIKFPAILSVIDFIENDSYLYIVTEPVIPLLNYLQDSELPLSQDAKLCGLQSIAQALSFINMSCSSVHGNINISSSVFVTASGDWKLFGFELLTNLKSDPDQPLYRLSGSSPDFRNVVPDEVNSDGVEAVRSFPIKLDSYKYGAFAYQVLSTSDFRDISSQFDARNISSKVIPSRIAGPLRKLVNSKLNLRSSIDKYEQETSSFNNTNALIKLNKQLEDFKFQNDEQKMEFIKFELSGYFGETHAEGYFPSGFLNYKLLPELISQFSALSKVKPTVNTSPAETQQRQETLALLLDYILKFGSKLSEIDFNKSIKPIILETFNLGDRSIRLVLLTHLPMYASFLSESDIQSRIFLNLISGFQDTNFMIRETTLKSITIVIDKISVKQVNQDLLKVLAKSQMDPKPSIRVNTLILIIKISSKIYKNSKNNVLITALSKSLRDTFTPSKLTALSGFESLIDEFSLDEICTKILGHLAISLMDKTSSKVRKEAKRIFQLYLDSVEAHASTLPNIDADDEAEEAEFFSKYAPTMTNSNTTSNEANDSSNGGGALSLGWSMVNKFVGPSAVQGPLNHDFNNSTPDLTREATPTAENPSRIPSKKQQSWMSDVVVDDGDGWGGFDDIDDTPKTIVEPLAAPKKSTPKPRVIKKTEAPVSGRKISGLKLGAPTKKPISALKLDLTVEDDDSKAWDDDW</sequence>
<dbReference type="PANTHER" id="PTHR12984">
    <property type="entry name" value="SCY1-RELATED S/T PROTEIN KINASE-LIKE"/>
    <property type="match status" value="1"/>
</dbReference>
<reference evidence="4 5" key="1">
    <citation type="journal article" date="2007" name="Nat. Biotechnol.">
        <title>Genome sequence of the lignocellulose-bioconverting and xylose-fermenting yeast Pichia stipitis.</title>
        <authorList>
            <person name="Jeffries T.W."/>
            <person name="Grigoriev I.V."/>
            <person name="Grimwood J."/>
            <person name="Laplaza J.M."/>
            <person name="Aerts A."/>
            <person name="Salamov A."/>
            <person name="Schmutz J."/>
            <person name="Lindquist E."/>
            <person name="Dehal P."/>
            <person name="Shapiro H."/>
            <person name="Jin Y.S."/>
            <person name="Passoth V."/>
            <person name="Richardson P.M."/>
        </authorList>
    </citation>
    <scope>NUCLEOTIDE SEQUENCE [LARGE SCALE GENOMIC DNA]</scope>
    <source>
        <strain evidence="5">ATCC 58785 / CBS 6054 / NBRC 10063 / NRRL Y-11545</strain>
    </source>
</reference>
<keyword evidence="1" id="KW-0175">Coiled coil</keyword>
<dbReference type="RefSeq" id="XP_001383316.2">
    <property type="nucleotide sequence ID" value="XM_001383279.1"/>
</dbReference>
<keyword evidence="5" id="KW-1185">Reference proteome</keyword>
<dbReference type="KEGG" id="pic:PICST_43429"/>
<dbReference type="InterPro" id="IPR000719">
    <property type="entry name" value="Prot_kinase_dom"/>
</dbReference>
<dbReference type="OMA" id="NDTSWAG"/>
<dbReference type="GO" id="GO:0006409">
    <property type="term" value="P:tRNA export from nucleus"/>
    <property type="evidence" value="ECO:0007669"/>
    <property type="project" value="TreeGrafter"/>
</dbReference>
<evidence type="ECO:0000313" key="4">
    <source>
        <dbReference type="EMBL" id="ABN65287.2"/>
    </source>
</evidence>
<dbReference type="SUPFAM" id="SSF48371">
    <property type="entry name" value="ARM repeat"/>
    <property type="match status" value="1"/>
</dbReference>
<dbReference type="GO" id="GO:0005524">
    <property type="term" value="F:ATP binding"/>
    <property type="evidence" value="ECO:0007669"/>
    <property type="project" value="InterPro"/>
</dbReference>
<evidence type="ECO:0000256" key="2">
    <source>
        <dbReference type="SAM" id="MobiDB-lite"/>
    </source>
</evidence>
<dbReference type="InterPro" id="IPR016024">
    <property type="entry name" value="ARM-type_fold"/>
</dbReference>
<dbReference type="HOGENOM" id="CLU_010392_2_0_1"/>
<dbReference type="Gene3D" id="1.25.10.10">
    <property type="entry name" value="Leucine-rich Repeat Variant"/>
    <property type="match status" value="1"/>
</dbReference>
<dbReference type="Gene3D" id="3.30.200.20">
    <property type="entry name" value="Phosphorylase Kinase, domain 1"/>
    <property type="match status" value="1"/>
</dbReference>
<evidence type="ECO:0000256" key="1">
    <source>
        <dbReference type="SAM" id="Coils"/>
    </source>
</evidence>
<dbReference type="PANTHER" id="PTHR12984:SF3">
    <property type="entry name" value="N-TERMINAL KINASE-LIKE PROTEIN"/>
    <property type="match status" value="1"/>
</dbReference>